<feature type="DNA-binding region" description="OmpR/PhoB-type" evidence="2">
    <location>
        <begin position="47"/>
        <end position="147"/>
    </location>
</feature>
<dbReference type="Pfam" id="PF00486">
    <property type="entry name" value="Trans_reg_C"/>
    <property type="match status" value="1"/>
</dbReference>
<evidence type="ECO:0000256" key="1">
    <source>
        <dbReference type="ARBA" id="ARBA00023125"/>
    </source>
</evidence>
<dbReference type="EMBL" id="JAOCKG010000004">
    <property type="protein sequence ID" value="MDH2050897.1"/>
    <property type="molecule type" value="Genomic_DNA"/>
</dbReference>
<evidence type="ECO:0000256" key="2">
    <source>
        <dbReference type="PROSITE-ProRule" id="PRU01091"/>
    </source>
</evidence>
<proteinExistence type="predicted"/>
<feature type="region of interest" description="Disordered" evidence="3">
    <location>
        <begin position="1"/>
        <end position="47"/>
    </location>
</feature>
<dbReference type="InterPro" id="IPR001867">
    <property type="entry name" value="OmpR/PhoB-type_DNA-bd"/>
</dbReference>
<dbReference type="Proteomes" id="UP001161276">
    <property type="component" value="Unassembled WGS sequence"/>
</dbReference>
<keyword evidence="1 2" id="KW-0238">DNA-binding</keyword>
<dbReference type="Gene3D" id="1.10.10.10">
    <property type="entry name" value="Winged helix-like DNA-binding domain superfamily/Winged helix DNA-binding domain"/>
    <property type="match status" value="1"/>
</dbReference>
<dbReference type="AlphaFoldDB" id="A0AA43B1M8"/>
<feature type="domain" description="OmpR/PhoB-type" evidence="4">
    <location>
        <begin position="47"/>
        <end position="147"/>
    </location>
</feature>
<organism evidence="5 6">
    <name type="scientific">Achromobacter marplatensis</name>
    <dbReference type="NCBI Taxonomy" id="470868"/>
    <lineage>
        <taxon>Bacteria</taxon>
        <taxon>Pseudomonadati</taxon>
        <taxon>Pseudomonadota</taxon>
        <taxon>Betaproteobacteria</taxon>
        <taxon>Burkholderiales</taxon>
        <taxon>Alcaligenaceae</taxon>
        <taxon>Achromobacter</taxon>
    </lineage>
</organism>
<name>A0AA43B1M8_9BURK</name>
<dbReference type="SMART" id="SM00862">
    <property type="entry name" value="Trans_reg_C"/>
    <property type="match status" value="1"/>
</dbReference>
<dbReference type="RefSeq" id="WP_006225666.1">
    <property type="nucleotide sequence ID" value="NZ_ALJE01000020.1"/>
</dbReference>
<evidence type="ECO:0000313" key="6">
    <source>
        <dbReference type="Proteomes" id="UP001161276"/>
    </source>
</evidence>
<dbReference type="GO" id="GO:0000160">
    <property type="term" value="P:phosphorelay signal transduction system"/>
    <property type="evidence" value="ECO:0007669"/>
    <property type="project" value="InterPro"/>
</dbReference>
<comment type="caution">
    <text evidence="5">The sequence shown here is derived from an EMBL/GenBank/DDBJ whole genome shotgun (WGS) entry which is preliminary data.</text>
</comment>
<dbReference type="CDD" id="cd00383">
    <property type="entry name" value="trans_reg_C"/>
    <property type="match status" value="1"/>
</dbReference>
<sequence length="155" mass="16838">MNAPDPLASNPMDSTPLASQPLGVPNPSPVRAGRARQSVSAGPPLAHDSERNDGWWSLLYHGWTLMAPGGARVDLTATERACFLCLLRNPQRELLREDLMAARGPGSNRISMRTLNVAICRLRHKVLQTGTRLPLHTVHGVGYVFLGNLREVSSG</sequence>
<evidence type="ECO:0000256" key="3">
    <source>
        <dbReference type="SAM" id="MobiDB-lite"/>
    </source>
</evidence>
<dbReference type="PROSITE" id="PS51755">
    <property type="entry name" value="OMPR_PHOB"/>
    <property type="match status" value="1"/>
</dbReference>
<evidence type="ECO:0000313" key="5">
    <source>
        <dbReference type="EMBL" id="MDH2050897.1"/>
    </source>
</evidence>
<evidence type="ECO:0000259" key="4">
    <source>
        <dbReference type="PROSITE" id="PS51755"/>
    </source>
</evidence>
<protein>
    <submittedName>
        <fullName evidence="5">Helix-turn-helix domain-containing protein</fullName>
    </submittedName>
</protein>
<dbReference type="InterPro" id="IPR036388">
    <property type="entry name" value="WH-like_DNA-bd_sf"/>
</dbReference>
<dbReference type="GO" id="GO:0006355">
    <property type="term" value="P:regulation of DNA-templated transcription"/>
    <property type="evidence" value="ECO:0007669"/>
    <property type="project" value="InterPro"/>
</dbReference>
<reference evidence="5" key="1">
    <citation type="submission" date="2022-09" db="EMBL/GenBank/DDBJ databases">
        <title>Intensive care unit water sources are persistently colonized with multi-drug resistant bacteria and are the site of extensive horizontal gene transfer of antibiotic resistance genes.</title>
        <authorList>
            <person name="Diorio-Toth L."/>
        </authorList>
    </citation>
    <scope>NUCLEOTIDE SEQUENCE</scope>
    <source>
        <strain evidence="5">GD03676</strain>
    </source>
</reference>
<dbReference type="GO" id="GO:0003677">
    <property type="term" value="F:DNA binding"/>
    <property type="evidence" value="ECO:0007669"/>
    <property type="project" value="UniProtKB-UniRule"/>
</dbReference>
<dbReference type="SUPFAM" id="SSF46894">
    <property type="entry name" value="C-terminal effector domain of the bipartite response regulators"/>
    <property type="match status" value="1"/>
</dbReference>
<dbReference type="InterPro" id="IPR016032">
    <property type="entry name" value="Sig_transdc_resp-reg_C-effctor"/>
</dbReference>
<accession>A0AA43B1M8</accession>
<gene>
    <name evidence="5" type="ORF">N5K24_10835</name>
</gene>